<organism evidence="1 2">
    <name type="scientific">Haloferax namakaokahaiae</name>
    <dbReference type="NCBI Taxonomy" id="1748331"/>
    <lineage>
        <taxon>Archaea</taxon>
        <taxon>Methanobacteriati</taxon>
        <taxon>Methanobacteriota</taxon>
        <taxon>Stenosarchaea group</taxon>
        <taxon>Halobacteria</taxon>
        <taxon>Halobacteriales</taxon>
        <taxon>Haloferacaceae</taxon>
        <taxon>Haloferax</taxon>
    </lineage>
</organism>
<proteinExistence type="predicted"/>
<evidence type="ECO:0000313" key="2">
    <source>
        <dbReference type="Proteomes" id="UP001596481"/>
    </source>
</evidence>
<comment type="caution">
    <text evidence="1">The sequence shown here is derived from an EMBL/GenBank/DDBJ whole genome shotgun (WGS) entry which is preliminary data.</text>
</comment>
<dbReference type="EMBL" id="JBHTAA010000005">
    <property type="protein sequence ID" value="MFC7204371.1"/>
    <property type="molecule type" value="Genomic_DNA"/>
</dbReference>
<dbReference type="Proteomes" id="UP001596481">
    <property type="component" value="Unassembled WGS sequence"/>
</dbReference>
<gene>
    <name evidence="1" type="ORF">ACFQJC_12660</name>
</gene>
<dbReference type="RefSeq" id="WP_390224011.1">
    <property type="nucleotide sequence ID" value="NZ_JBHTAA010000005.1"/>
</dbReference>
<dbReference type="Pfam" id="PF23956">
    <property type="entry name" value="DUF7285"/>
    <property type="match status" value="1"/>
</dbReference>
<keyword evidence="2" id="KW-1185">Reference proteome</keyword>
<evidence type="ECO:0000313" key="1">
    <source>
        <dbReference type="EMBL" id="MFC7204371.1"/>
    </source>
</evidence>
<name>A0ABD5ZGZ7_9EURY</name>
<accession>A0ABD5ZGZ7</accession>
<reference evidence="1 2" key="1">
    <citation type="journal article" date="2019" name="Int. J. Syst. Evol. Microbiol.">
        <title>The Global Catalogue of Microorganisms (GCM) 10K type strain sequencing project: providing services to taxonomists for standard genome sequencing and annotation.</title>
        <authorList>
            <consortium name="The Broad Institute Genomics Platform"/>
            <consortium name="The Broad Institute Genome Sequencing Center for Infectious Disease"/>
            <person name="Wu L."/>
            <person name="Ma J."/>
        </authorList>
    </citation>
    <scope>NUCLEOTIDE SEQUENCE [LARGE SCALE GENOMIC DNA]</scope>
    <source>
        <strain evidence="1 2">DSM 29988</strain>
    </source>
</reference>
<sequence length="132" mass="13880">MHSSSSRRAQLSPLSALTAFFVVCAAITGYATVLNDARPTSERNLGETTLSAVESSLEDDTGVVALPDESASVSSCPDGYSCRVVVAAGDHRRVIGATDPVPTDADRATTRVSVRVAPGDVRFGTLRVEVWK</sequence>
<dbReference type="AlphaFoldDB" id="A0ABD5ZGZ7"/>
<dbReference type="InterPro" id="IPR055709">
    <property type="entry name" value="DUF7285"/>
</dbReference>
<protein>
    <recommendedName>
        <fullName evidence="3">DUF4333 domain-containing protein</fullName>
    </recommendedName>
</protein>
<evidence type="ECO:0008006" key="3">
    <source>
        <dbReference type="Google" id="ProtNLM"/>
    </source>
</evidence>